<evidence type="ECO:0000313" key="2">
    <source>
        <dbReference type="Proteomes" id="UP001420932"/>
    </source>
</evidence>
<dbReference type="Proteomes" id="UP001420932">
    <property type="component" value="Unassembled WGS sequence"/>
</dbReference>
<gene>
    <name evidence="1" type="ORF">Syun_014473</name>
</gene>
<organism evidence="1 2">
    <name type="scientific">Stephania yunnanensis</name>
    <dbReference type="NCBI Taxonomy" id="152371"/>
    <lineage>
        <taxon>Eukaryota</taxon>
        <taxon>Viridiplantae</taxon>
        <taxon>Streptophyta</taxon>
        <taxon>Embryophyta</taxon>
        <taxon>Tracheophyta</taxon>
        <taxon>Spermatophyta</taxon>
        <taxon>Magnoliopsida</taxon>
        <taxon>Ranunculales</taxon>
        <taxon>Menispermaceae</taxon>
        <taxon>Menispermoideae</taxon>
        <taxon>Cissampelideae</taxon>
        <taxon>Stephania</taxon>
    </lineage>
</organism>
<sequence>MKAIVNMMSKVVKPMGKMEKKVKLKVDKETRKEVELKKQVIKQIRKEMEVKVKMIMKKKRNEVRLGKR</sequence>
<dbReference type="EMBL" id="JBBNAF010000006">
    <property type="protein sequence ID" value="KAK9135143.1"/>
    <property type="molecule type" value="Genomic_DNA"/>
</dbReference>
<keyword evidence="2" id="KW-1185">Reference proteome</keyword>
<name>A0AAP0P8L3_9MAGN</name>
<reference evidence="1 2" key="1">
    <citation type="submission" date="2024-01" db="EMBL/GenBank/DDBJ databases">
        <title>Genome assemblies of Stephania.</title>
        <authorList>
            <person name="Yang L."/>
        </authorList>
    </citation>
    <scope>NUCLEOTIDE SEQUENCE [LARGE SCALE GENOMIC DNA]</scope>
    <source>
        <strain evidence="1">YNDBR</strain>
        <tissue evidence="1">Leaf</tissue>
    </source>
</reference>
<evidence type="ECO:0000313" key="1">
    <source>
        <dbReference type="EMBL" id="KAK9135143.1"/>
    </source>
</evidence>
<comment type="caution">
    <text evidence="1">The sequence shown here is derived from an EMBL/GenBank/DDBJ whole genome shotgun (WGS) entry which is preliminary data.</text>
</comment>
<proteinExistence type="predicted"/>
<protein>
    <submittedName>
        <fullName evidence="1">Uncharacterized protein</fullName>
    </submittedName>
</protein>
<dbReference type="AlphaFoldDB" id="A0AAP0P8L3"/>
<accession>A0AAP0P8L3</accession>